<evidence type="ECO:0000313" key="2">
    <source>
        <dbReference type="Proteomes" id="UP000035682"/>
    </source>
</evidence>
<proteinExistence type="predicted"/>
<reference evidence="1 2" key="1">
    <citation type="submission" date="2014-09" db="EMBL/GenBank/DDBJ databases">
        <authorList>
            <person name="Martin A.A."/>
        </authorList>
    </citation>
    <scope>NUCLEOTIDE SEQUENCE</scope>
    <source>
        <strain evidence="2">ED321</strain>
        <strain evidence="1">ED321 Heterogonic</strain>
    </source>
</reference>
<dbReference type="WormBase" id="SRAE_2000315500">
    <property type="protein sequence ID" value="SRP08480"/>
    <property type="gene ID" value="WBGene00263375"/>
</dbReference>
<sequence length="107" mass="12016">MTLTKFLVKSTARIALVGFTIKVICDTNAFSTNSKETEEKFQQLVTEIVPGTLGIQKQLVTMKDGARDEYNKTVDGIFTAINYFPATVSNFAKSCYKFPLLEKKIEH</sequence>
<dbReference type="WBParaSite" id="SRAE_2000315500.1">
    <property type="protein sequence ID" value="SRAE_2000315500.1"/>
    <property type="gene ID" value="WBGene00263375"/>
</dbReference>
<protein>
    <submittedName>
        <fullName evidence="3">MICOS complex subunit MIC13</fullName>
    </submittedName>
</protein>
<name>A0A090LK30_STRRB</name>
<dbReference type="AlphaFoldDB" id="A0A090LK30"/>
<organism evidence="1">
    <name type="scientific">Strongyloides ratti</name>
    <name type="common">Parasitic roundworm</name>
    <dbReference type="NCBI Taxonomy" id="34506"/>
    <lineage>
        <taxon>Eukaryota</taxon>
        <taxon>Metazoa</taxon>
        <taxon>Ecdysozoa</taxon>
        <taxon>Nematoda</taxon>
        <taxon>Chromadorea</taxon>
        <taxon>Rhabditida</taxon>
        <taxon>Tylenchina</taxon>
        <taxon>Panagrolaimomorpha</taxon>
        <taxon>Strongyloidoidea</taxon>
        <taxon>Strongyloididae</taxon>
        <taxon>Strongyloides</taxon>
    </lineage>
</organism>
<reference evidence="3" key="2">
    <citation type="submission" date="2020-12" db="UniProtKB">
        <authorList>
            <consortium name="WormBaseParasite"/>
        </authorList>
    </citation>
    <scope>IDENTIFICATION</scope>
</reference>
<evidence type="ECO:0000313" key="3">
    <source>
        <dbReference type="WBParaSite" id="SRAE_2000315500.1"/>
    </source>
</evidence>
<keyword evidence="2" id="KW-1185">Reference proteome</keyword>
<dbReference type="Proteomes" id="UP000035682">
    <property type="component" value="Unplaced"/>
</dbReference>
<dbReference type="GeneID" id="36380868"/>
<dbReference type="RefSeq" id="XP_024507698.1">
    <property type="nucleotide sequence ID" value="XM_024654314.1"/>
</dbReference>
<gene>
    <name evidence="1 3 4" type="ORF">SRAE_2000315500</name>
</gene>
<evidence type="ECO:0000313" key="4">
    <source>
        <dbReference type="WormBase" id="SRAE_2000315500"/>
    </source>
</evidence>
<dbReference type="EMBL" id="LN609529">
    <property type="protein sequence ID" value="CEF68498.1"/>
    <property type="molecule type" value="Genomic_DNA"/>
</dbReference>
<accession>A0A090LK30</accession>
<evidence type="ECO:0000313" key="1">
    <source>
        <dbReference type="EMBL" id="CEF68498.1"/>
    </source>
</evidence>
<dbReference type="CTD" id="36380868"/>